<dbReference type="PANTHER" id="PTHR34985:SF1">
    <property type="entry name" value="SLR0554 PROTEIN"/>
    <property type="match status" value="1"/>
</dbReference>
<evidence type="ECO:0000256" key="1">
    <source>
        <dbReference type="SAM" id="MobiDB-lite"/>
    </source>
</evidence>
<dbReference type="Pfam" id="PF05272">
    <property type="entry name" value="VapE-like_dom"/>
    <property type="match status" value="1"/>
</dbReference>
<protein>
    <submittedName>
        <fullName evidence="3">VapE family protein</fullName>
    </submittedName>
</protein>
<sequence>MPPINFTSLADALLTRAKDLLPEWLPGGVLVGHEYECGSLAGGKGDSCKVNVTTGKWCDFSTGESGRDLLDLYAEIHGLKVSKAAAQVAREEGLESVAGIVMGAPAGAPAPKPPRPEPPPRPVVEKECWETIQPVPEHAVPPSFWHPAPKGREPDKIEHTARYQVGPVLWGYVVRFIKSDGDKLTLPYVYSRSQRDGSEAWKWRGWDDPRPLYFPSHRAPESRTVVLVEGERKADCLQQLLDAGAPGVYCVASWPGGSNGWPKADWSWLAGCTVVLWPDCDSLREKLTRQELKDTPDPLAREKLLAAKPYLPFDKQPGQKAMLGIGEVLRDTHGCTVQMLPIDKPGIKPSGWDCRDAIETDGWDIDRVLAYFGTARALLADVSSPTAAAGGAGGGEPPKKRDPSAGAGTDPGGPGGGDDGEDPFGEWLDDEVARLRLRGRWLLKPRRAALIEALRSAPALAGCVAFDELREQPVAVRAFPWRKAPGPLEDADVLRLADYVETTYGTGEASAQTTEQAINVAADMNRVHPFRDWVKAQQWDEVPRLEKWLVHVLGKTPDDYKPRRLRYLQLVGKYILMGHVARVMEPGCKFDYSVVLEGTGGIGKSTLINTLVGLDFFSDTHFDIGTGKDSYEQIAGIVAYELSEMTAFRRADAEAVKAFFSSRKDRYRGAYGRYVQDHPRQVVIWCTTNKRQYLFDITGNRRFWPVLVPGRANLVWLQKFRGQLFAEALHLYLAGERYFPSPEDEEIYFRPEQELRLVETGVQGRLWALLTREGAPAAEGAAQKGYSVNTTFVTIADLVQALGADPGKSSPMLEGQVRDWLNENGWEYLRETSGQRRRGYMRPQVWPPVIAEDKEADQAHAPGDQDQQQPVEPAAAPWAGGDDYAPI</sequence>
<dbReference type="CDD" id="cd01029">
    <property type="entry name" value="TOPRIM_primases"/>
    <property type="match status" value="1"/>
</dbReference>
<feature type="region of interest" description="Disordered" evidence="1">
    <location>
        <begin position="386"/>
        <end position="426"/>
    </location>
</feature>
<organism evidence="3 4">
    <name type="scientific">Paracidovorax citrulli</name>
    <name type="common">Acidovorax citrulli</name>
    <dbReference type="NCBI Taxonomy" id="80869"/>
    <lineage>
        <taxon>Bacteria</taxon>
        <taxon>Pseudomonadati</taxon>
        <taxon>Pseudomonadota</taxon>
        <taxon>Betaproteobacteria</taxon>
        <taxon>Burkholderiales</taxon>
        <taxon>Comamonadaceae</taxon>
        <taxon>Paracidovorax</taxon>
    </lineage>
</organism>
<dbReference type="RefSeq" id="WP_243419151.1">
    <property type="nucleotide sequence ID" value="NZ_CP127360.1"/>
</dbReference>
<dbReference type="PANTHER" id="PTHR34985">
    <property type="entry name" value="SLR0554 PROTEIN"/>
    <property type="match status" value="1"/>
</dbReference>
<evidence type="ECO:0000259" key="2">
    <source>
        <dbReference type="Pfam" id="PF05272"/>
    </source>
</evidence>
<name>A0ABY9AKI7_PARCI</name>
<feature type="domain" description="Virulence-associated protein E-like" evidence="2">
    <location>
        <begin position="536"/>
        <end position="747"/>
    </location>
</feature>
<evidence type="ECO:0000313" key="4">
    <source>
        <dbReference type="Proteomes" id="UP001242732"/>
    </source>
</evidence>
<dbReference type="SUPFAM" id="SSF57783">
    <property type="entry name" value="Zinc beta-ribbon"/>
    <property type="match status" value="1"/>
</dbReference>
<proteinExistence type="predicted"/>
<dbReference type="EMBL" id="CP127363">
    <property type="protein sequence ID" value="WIY47471.1"/>
    <property type="molecule type" value="Genomic_DNA"/>
</dbReference>
<keyword evidence="4" id="KW-1185">Reference proteome</keyword>
<dbReference type="InterPro" id="IPR007936">
    <property type="entry name" value="VapE-like_dom"/>
</dbReference>
<dbReference type="InterPro" id="IPR034154">
    <property type="entry name" value="TOPRIM_DnaG/twinkle"/>
</dbReference>
<accession>A0ABY9AKI7</accession>
<reference evidence="3 4" key="1">
    <citation type="submission" date="2023-06" db="EMBL/GenBank/DDBJ databases">
        <authorList>
            <person name="Ham H."/>
            <person name="Park D.S."/>
        </authorList>
    </citation>
    <scope>NUCLEOTIDE SEQUENCE [LARGE SCALE GENOMIC DNA]</scope>
    <source>
        <strain evidence="3 4">KACC 17005</strain>
    </source>
</reference>
<feature type="region of interest" description="Disordered" evidence="1">
    <location>
        <begin position="849"/>
        <end position="887"/>
    </location>
</feature>
<gene>
    <name evidence="3" type="ORF">QRO08_16715</name>
</gene>
<dbReference type="Proteomes" id="UP001242732">
    <property type="component" value="Chromosome"/>
</dbReference>
<evidence type="ECO:0000313" key="3">
    <source>
        <dbReference type="EMBL" id="WIY47471.1"/>
    </source>
</evidence>